<name>A0A109LLG7_PSEFL</name>
<dbReference type="EMBL" id="LCYA01000029">
    <property type="protein sequence ID" value="KWV89596.1"/>
    <property type="molecule type" value="Genomic_DNA"/>
</dbReference>
<dbReference type="AlphaFoldDB" id="A0A109LLG7"/>
<accession>A0A109LLG7</accession>
<protein>
    <submittedName>
        <fullName evidence="2">Uncharacterized protein</fullName>
    </submittedName>
</protein>
<comment type="caution">
    <text evidence="2">The sequence shown here is derived from an EMBL/GenBank/DDBJ whole genome shotgun (WGS) entry which is preliminary data.</text>
</comment>
<evidence type="ECO:0000256" key="1">
    <source>
        <dbReference type="SAM" id="MobiDB-lite"/>
    </source>
</evidence>
<sequence>MPAPWIRVGIQNARVLTASITAKYTATSSHTCGSRRMPPNEVMVLRCSSLLSWVRSCCFCSAVSQCTDSKLSGNHLSTTRPSSTTGAPSIRNIHCQPRRLPTSWKFSRIAPEIGPPSTPAMGTAMANKAVTWARRRAGYQRLRNTRIPGKNPASATPSRKRST</sequence>
<feature type="region of interest" description="Disordered" evidence="1">
    <location>
        <begin position="139"/>
        <end position="163"/>
    </location>
</feature>
<dbReference type="Proteomes" id="UP000061348">
    <property type="component" value="Unassembled WGS sequence"/>
</dbReference>
<evidence type="ECO:0000313" key="2">
    <source>
        <dbReference type="EMBL" id="KWV89596.1"/>
    </source>
</evidence>
<dbReference type="PATRIC" id="fig|294.194.peg.808"/>
<proteinExistence type="predicted"/>
<organism evidence="2 3">
    <name type="scientific">Pseudomonas fluorescens</name>
    <dbReference type="NCBI Taxonomy" id="294"/>
    <lineage>
        <taxon>Bacteria</taxon>
        <taxon>Pseudomonadati</taxon>
        <taxon>Pseudomonadota</taxon>
        <taxon>Gammaproteobacteria</taxon>
        <taxon>Pseudomonadales</taxon>
        <taxon>Pseudomonadaceae</taxon>
        <taxon>Pseudomonas</taxon>
    </lineage>
</organism>
<reference evidence="2 3" key="1">
    <citation type="submission" date="2015-05" db="EMBL/GenBank/DDBJ databases">
        <title>A genomic and transcriptomic approach to investigate the blue pigment phenotype in Pseudomonas fluorescens.</title>
        <authorList>
            <person name="Andreani N.A."/>
            <person name="Cardazzo B."/>
        </authorList>
    </citation>
    <scope>NUCLEOTIDE SEQUENCE [LARGE SCALE GENOMIC DNA]</scope>
    <source>
        <strain evidence="2 3">Ps_22</strain>
    </source>
</reference>
<evidence type="ECO:0000313" key="3">
    <source>
        <dbReference type="Proteomes" id="UP000061348"/>
    </source>
</evidence>
<gene>
    <name evidence="2" type="ORF">PFLmoz3_00709</name>
</gene>